<gene>
    <name evidence="1" type="ORF">METZ01_LOCUS448801</name>
</gene>
<sequence length="53" mass="6269">MVLRHYYLIRGSWPRLVELIYWPALQMTLWGFITLFFETHSSWVAQAAGILVS</sequence>
<evidence type="ECO:0000313" key="1">
    <source>
        <dbReference type="EMBL" id="SVD95947.1"/>
    </source>
</evidence>
<accession>A0A382ZK42</accession>
<feature type="non-terminal residue" evidence="1">
    <location>
        <position position="53"/>
    </location>
</feature>
<organism evidence="1">
    <name type="scientific">marine metagenome</name>
    <dbReference type="NCBI Taxonomy" id="408172"/>
    <lineage>
        <taxon>unclassified sequences</taxon>
        <taxon>metagenomes</taxon>
        <taxon>ecological metagenomes</taxon>
    </lineage>
</organism>
<proteinExistence type="predicted"/>
<dbReference type="AlphaFoldDB" id="A0A382ZK42"/>
<dbReference type="EMBL" id="UINC01184641">
    <property type="protein sequence ID" value="SVD95947.1"/>
    <property type="molecule type" value="Genomic_DNA"/>
</dbReference>
<protein>
    <submittedName>
        <fullName evidence="1">Uncharacterized protein</fullName>
    </submittedName>
</protein>
<reference evidence="1" key="1">
    <citation type="submission" date="2018-05" db="EMBL/GenBank/DDBJ databases">
        <authorList>
            <person name="Lanie J.A."/>
            <person name="Ng W.-L."/>
            <person name="Kazmierczak K.M."/>
            <person name="Andrzejewski T.M."/>
            <person name="Davidsen T.M."/>
            <person name="Wayne K.J."/>
            <person name="Tettelin H."/>
            <person name="Glass J.I."/>
            <person name="Rusch D."/>
            <person name="Podicherti R."/>
            <person name="Tsui H.-C.T."/>
            <person name="Winkler M.E."/>
        </authorList>
    </citation>
    <scope>NUCLEOTIDE SEQUENCE</scope>
</reference>
<name>A0A382ZK42_9ZZZZ</name>